<feature type="chain" id="PRO_5011797123" description="DUF4148 domain-containing protein" evidence="2">
    <location>
        <begin position="23"/>
        <end position="98"/>
    </location>
</feature>
<name>A0A1I7EJH3_9BURK</name>
<sequence length="98" mass="10169">MKTLVSAIIIASALAIPAMSFAQQTNGPLTRAEVRAQLVTAEQEGLVHQSNSQYPKTAPASSKPATAFDISGYGPTASGSSQTVSPAMALRPSLYSHH</sequence>
<evidence type="ECO:0000313" key="4">
    <source>
        <dbReference type="Proteomes" id="UP000198844"/>
    </source>
</evidence>
<evidence type="ECO:0000256" key="2">
    <source>
        <dbReference type="SAM" id="SignalP"/>
    </source>
</evidence>
<dbReference type="EMBL" id="FPBH01000024">
    <property type="protein sequence ID" value="SFU24054.1"/>
    <property type="molecule type" value="Genomic_DNA"/>
</dbReference>
<evidence type="ECO:0000256" key="1">
    <source>
        <dbReference type="SAM" id="MobiDB-lite"/>
    </source>
</evidence>
<dbReference type="InterPro" id="IPR025421">
    <property type="entry name" value="DUF4148"/>
</dbReference>
<evidence type="ECO:0008006" key="5">
    <source>
        <dbReference type="Google" id="ProtNLM"/>
    </source>
</evidence>
<dbReference type="Pfam" id="PF13663">
    <property type="entry name" value="DUF4148"/>
    <property type="match status" value="1"/>
</dbReference>
<evidence type="ECO:0000313" key="3">
    <source>
        <dbReference type="EMBL" id="SFU24054.1"/>
    </source>
</evidence>
<accession>A0A1I7EJH3</accession>
<keyword evidence="2" id="KW-0732">Signal</keyword>
<dbReference type="OrthoDB" id="9019988at2"/>
<dbReference type="AlphaFoldDB" id="A0A1I7EJH3"/>
<protein>
    <recommendedName>
        <fullName evidence="5">DUF4148 domain-containing protein</fullName>
    </recommendedName>
</protein>
<gene>
    <name evidence="3" type="ORF">SAMN05192563_1024124</name>
</gene>
<organism evidence="3 4">
    <name type="scientific">Paraburkholderia aspalathi</name>
    <dbReference type="NCBI Taxonomy" id="1324617"/>
    <lineage>
        <taxon>Bacteria</taxon>
        <taxon>Pseudomonadati</taxon>
        <taxon>Pseudomonadota</taxon>
        <taxon>Betaproteobacteria</taxon>
        <taxon>Burkholderiales</taxon>
        <taxon>Burkholderiaceae</taxon>
        <taxon>Paraburkholderia</taxon>
    </lineage>
</organism>
<reference evidence="3 4" key="1">
    <citation type="submission" date="2016-10" db="EMBL/GenBank/DDBJ databases">
        <authorList>
            <person name="de Groot N.N."/>
        </authorList>
    </citation>
    <scope>NUCLEOTIDE SEQUENCE [LARGE SCALE GENOMIC DNA]</scope>
    <source>
        <strain evidence="3 4">LMG 27731</strain>
    </source>
</reference>
<feature type="region of interest" description="Disordered" evidence="1">
    <location>
        <begin position="74"/>
        <end position="98"/>
    </location>
</feature>
<dbReference type="Proteomes" id="UP000198844">
    <property type="component" value="Unassembled WGS sequence"/>
</dbReference>
<feature type="signal peptide" evidence="2">
    <location>
        <begin position="1"/>
        <end position="22"/>
    </location>
</feature>
<dbReference type="RefSeq" id="WP_093642399.1">
    <property type="nucleotide sequence ID" value="NZ_FPBH01000024.1"/>
</dbReference>
<proteinExistence type="predicted"/>